<keyword evidence="3" id="KW-1185">Reference proteome</keyword>
<evidence type="ECO:0000313" key="2">
    <source>
        <dbReference type="EMBL" id="TWT48892.1"/>
    </source>
</evidence>
<dbReference type="EMBL" id="SJPH01000001">
    <property type="protein sequence ID" value="TWT48892.1"/>
    <property type="molecule type" value="Genomic_DNA"/>
</dbReference>
<organism evidence="2 3">
    <name type="scientific">Botrimarina hoheduenensis</name>
    <dbReference type="NCBI Taxonomy" id="2528000"/>
    <lineage>
        <taxon>Bacteria</taxon>
        <taxon>Pseudomonadati</taxon>
        <taxon>Planctomycetota</taxon>
        <taxon>Planctomycetia</taxon>
        <taxon>Pirellulales</taxon>
        <taxon>Lacipirellulaceae</taxon>
        <taxon>Botrimarina</taxon>
    </lineage>
</organism>
<dbReference type="Proteomes" id="UP000318995">
    <property type="component" value="Unassembled WGS sequence"/>
</dbReference>
<evidence type="ECO:0000259" key="1">
    <source>
        <dbReference type="PROSITE" id="PS50914"/>
    </source>
</evidence>
<reference evidence="2 3" key="1">
    <citation type="submission" date="2019-02" db="EMBL/GenBank/DDBJ databases">
        <title>Deep-cultivation of Planctomycetes and their phenomic and genomic characterization uncovers novel biology.</title>
        <authorList>
            <person name="Wiegand S."/>
            <person name="Jogler M."/>
            <person name="Boedeker C."/>
            <person name="Pinto D."/>
            <person name="Vollmers J."/>
            <person name="Rivas-Marin E."/>
            <person name="Kohn T."/>
            <person name="Peeters S.H."/>
            <person name="Heuer A."/>
            <person name="Rast P."/>
            <person name="Oberbeckmann S."/>
            <person name="Bunk B."/>
            <person name="Jeske O."/>
            <person name="Meyerdierks A."/>
            <person name="Storesund J.E."/>
            <person name="Kallscheuer N."/>
            <person name="Luecker S."/>
            <person name="Lage O.M."/>
            <person name="Pohl T."/>
            <person name="Merkel B.J."/>
            <person name="Hornburger P."/>
            <person name="Mueller R.-W."/>
            <person name="Bruemmer F."/>
            <person name="Labrenz M."/>
            <person name="Spormann A.M."/>
            <person name="Op Den Camp H."/>
            <person name="Overmann J."/>
            <person name="Amann R."/>
            <person name="Jetten M.S.M."/>
            <person name="Mascher T."/>
            <person name="Medema M.H."/>
            <person name="Devos D.P."/>
            <person name="Kaster A.-K."/>
            <person name="Ovreas L."/>
            <person name="Rohde M."/>
            <person name="Galperin M.Y."/>
            <person name="Jogler C."/>
        </authorList>
    </citation>
    <scope>NUCLEOTIDE SEQUENCE [LARGE SCALE GENOMIC DNA]</scope>
    <source>
        <strain evidence="2 3">Pla111</strain>
    </source>
</reference>
<dbReference type="AlphaFoldDB" id="A0A5C5WGI8"/>
<protein>
    <submittedName>
        <fullName evidence="2">Periplasmic protein</fullName>
    </submittedName>
</protein>
<gene>
    <name evidence="2" type="ORF">Pla111_06680</name>
</gene>
<proteinExistence type="predicted"/>
<feature type="domain" description="BON" evidence="1">
    <location>
        <begin position="16"/>
        <end position="85"/>
    </location>
</feature>
<dbReference type="InterPro" id="IPR007055">
    <property type="entry name" value="BON_dom"/>
</dbReference>
<dbReference type="RefSeq" id="WP_146571294.1">
    <property type="nucleotide sequence ID" value="NZ_SJPH01000001.1"/>
</dbReference>
<accession>A0A5C5WGI8</accession>
<dbReference type="OrthoDB" id="291621at2"/>
<evidence type="ECO:0000313" key="3">
    <source>
        <dbReference type="Proteomes" id="UP000318995"/>
    </source>
</evidence>
<dbReference type="Gene3D" id="3.30.1340.30">
    <property type="match status" value="1"/>
</dbReference>
<comment type="caution">
    <text evidence="2">The sequence shown here is derived from an EMBL/GenBank/DDBJ whole genome shotgun (WGS) entry which is preliminary data.</text>
</comment>
<sequence>MPALSTPALAVPALADLAPLESRVQEALTGSPYLVASNRLRVEAGEGRVSLHGHVGSFFEKQMAQEVARRIDGVQQVENLLTVAWA</sequence>
<dbReference type="PROSITE" id="PS50914">
    <property type="entry name" value="BON"/>
    <property type="match status" value="1"/>
</dbReference>
<dbReference type="Pfam" id="PF04972">
    <property type="entry name" value="BON"/>
    <property type="match status" value="1"/>
</dbReference>
<name>A0A5C5WGI8_9BACT</name>